<keyword evidence="4" id="KW-1185">Reference proteome</keyword>
<dbReference type="EMBL" id="JAHQCS010000178">
    <property type="protein sequence ID" value="MBU9714534.1"/>
    <property type="molecule type" value="Genomic_DNA"/>
</dbReference>
<dbReference type="PANTHER" id="PTHR43384:SF4">
    <property type="entry name" value="CELLULOSE BIOSYNTHESIS PROTEIN BCSQ-RELATED"/>
    <property type="match status" value="1"/>
</dbReference>
<dbReference type="InterPro" id="IPR025501">
    <property type="entry name" value="MinD_FleN"/>
</dbReference>
<dbReference type="Proteomes" id="UP000784880">
    <property type="component" value="Unassembled WGS sequence"/>
</dbReference>
<evidence type="ECO:0000313" key="4">
    <source>
        <dbReference type="Proteomes" id="UP000784880"/>
    </source>
</evidence>
<dbReference type="PIRSF" id="PIRSF003092">
    <property type="entry name" value="MinD"/>
    <property type="match status" value="1"/>
</dbReference>
<comment type="caution">
    <text evidence="3">The sequence shown here is derived from an EMBL/GenBank/DDBJ whole genome shotgun (WGS) entry which is preliminary data.</text>
</comment>
<dbReference type="Pfam" id="PF10609">
    <property type="entry name" value="ParA"/>
    <property type="match status" value="1"/>
</dbReference>
<dbReference type="CDD" id="cd02038">
    <property type="entry name" value="FlhG-like"/>
    <property type="match status" value="1"/>
</dbReference>
<sequence>MNDQAADLRVKMKRALDNSEEKIETKVVAVASGKGGVGKSSFTINFALGLQNHGKKVLIIDLDIGMANVDILLGITSSYSIVDMLQDTLPIEEIIVEGPLGLSFVSGGSGLTEIFSMDQLKLDYFIQQISSLAKYDYIFFDIGAGISINSLQFLLSAHEIFIITTPEPTAITDAYAMIKFIHLEDENIPLSLIVNRVRHYREGLSTATNVSNVCKEFLEKEIIHLISIPEDEMVWKGVRSQSPSIILAPSASSSLAIDEGVLRYLQGSDREETRSSITGFITKLRMRLFRKGAINR</sequence>
<protein>
    <submittedName>
        <fullName evidence="3">MinD/ParA family protein</fullName>
    </submittedName>
</protein>
<gene>
    <name evidence="3" type="ORF">KS419_22585</name>
</gene>
<evidence type="ECO:0000256" key="2">
    <source>
        <dbReference type="ARBA" id="ARBA00022840"/>
    </source>
</evidence>
<organism evidence="3 4">
    <name type="scientific">Evansella tamaricis</name>
    <dbReference type="NCBI Taxonomy" id="2069301"/>
    <lineage>
        <taxon>Bacteria</taxon>
        <taxon>Bacillati</taxon>
        <taxon>Bacillota</taxon>
        <taxon>Bacilli</taxon>
        <taxon>Bacillales</taxon>
        <taxon>Bacillaceae</taxon>
        <taxon>Evansella</taxon>
    </lineage>
</organism>
<evidence type="ECO:0000256" key="1">
    <source>
        <dbReference type="ARBA" id="ARBA00022741"/>
    </source>
</evidence>
<evidence type="ECO:0000313" key="3">
    <source>
        <dbReference type="EMBL" id="MBU9714534.1"/>
    </source>
</evidence>
<keyword evidence="2" id="KW-0067">ATP-binding</keyword>
<reference evidence="3 4" key="1">
    <citation type="submission" date="2021-06" db="EMBL/GenBank/DDBJ databases">
        <title>Bacillus sp. RD4P76, an endophyte from a halophyte.</title>
        <authorList>
            <person name="Sun J.-Q."/>
        </authorList>
    </citation>
    <scope>NUCLEOTIDE SEQUENCE [LARGE SCALE GENOMIC DNA]</scope>
    <source>
        <strain evidence="3 4">CGMCC 1.15917</strain>
    </source>
</reference>
<dbReference type="InterPro" id="IPR033756">
    <property type="entry name" value="YlxH/NBP35"/>
</dbReference>
<accession>A0ABS6JMW0</accession>
<dbReference type="RefSeq" id="WP_217069172.1">
    <property type="nucleotide sequence ID" value="NZ_JAHQCS010000178.1"/>
</dbReference>
<name>A0ABS6JMW0_9BACI</name>
<dbReference type="InterPro" id="IPR033875">
    <property type="entry name" value="FlhG"/>
</dbReference>
<proteinExistence type="predicted"/>
<keyword evidence="1" id="KW-0547">Nucleotide-binding</keyword>
<dbReference type="InterPro" id="IPR050625">
    <property type="entry name" value="ParA/MinD_ATPase"/>
</dbReference>
<dbReference type="PANTHER" id="PTHR43384">
    <property type="entry name" value="SEPTUM SITE-DETERMINING PROTEIN MIND HOMOLOG, CHLOROPLASTIC-RELATED"/>
    <property type="match status" value="1"/>
</dbReference>